<proteinExistence type="predicted"/>
<name>B9TQ77_RICCO</name>
<reference evidence="2" key="1">
    <citation type="journal article" date="2010" name="Nat. Biotechnol.">
        <title>Draft genome sequence of the oilseed species Ricinus communis.</title>
        <authorList>
            <person name="Chan A.P."/>
            <person name="Crabtree J."/>
            <person name="Zhao Q."/>
            <person name="Lorenzi H."/>
            <person name="Orvis J."/>
            <person name="Puiu D."/>
            <person name="Melake-Berhan A."/>
            <person name="Jones K.M."/>
            <person name="Redman J."/>
            <person name="Chen G."/>
            <person name="Cahoon E.B."/>
            <person name="Gedil M."/>
            <person name="Stanke M."/>
            <person name="Haas B.J."/>
            <person name="Wortman J.R."/>
            <person name="Fraser-Liggett C.M."/>
            <person name="Ravel J."/>
            <person name="Rabinowicz P.D."/>
        </authorList>
    </citation>
    <scope>NUCLEOTIDE SEQUENCE [LARGE SCALE GENOMIC DNA]</scope>
    <source>
        <strain evidence="2">cv. Hale</strain>
    </source>
</reference>
<accession>B9TQ77</accession>
<protein>
    <submittedName>
        <fullName evidence="1">Uncharacterized protein</fullName>
    </submittedName>
</protein>
<keyword evidence="2" id="KW-1185">Reference proteome</keyword>
<evidence type="ECO:0000313" key="2">
    <source>
        <dbReference type="Proteomes" id="UP000008311"/>
    </source>
</evidence>
<dbReference type="Proteomes" id="UP000008311">
    <property type="component" value="Unassembled WGS sequence"/>
</dbReference>
<organism evidence="1 2">
    <name type="scientific">Ricinus communis</name>
    <name type="common">Castor bean</name>
    <dbReference type="NCBI Taxonomy" id="3988"/>
    <lineage>
        <taxon>Eukaryota</taxon>
        <taxon>Viridiplantae</taxon>
        <taxon>Streptophyta</taxon>
        <taxon>Embryophyta</taxon>
        <taxon>Tracheophyta</taxon>
        <taxon>Spermatophyta</taxon>
        <taxon>Magnoliopsida</taxon>
        <taxon>eudicotyledons</taxon>
        <taxon>Gunneridae</taxon>
        <taxon>Pentapetalae</taxon>
        <taxon>rosids</taxon>
        <taxon>fabids</taxon>
        <taxon>Malpighiales</taxon>
        <taxon>Euphorbiaceae</taxon>
        <taxon>Acalyphoideae</taxon>
        <taxon>Acalypheae</taxon>
        <taxon>Ricinus</taxon>
    </lineage>
</organism>
<dbReference type="AlphaFoldDB" id="B9TQ77"/>
<dbReference type="InParanoid" id="B9TQ77"/>
<dbReference type="EMBL" id="EQ998172">
    <property type="protein sequence ID" value="EEF21988.1"/>
    <property type="molecule type" value="Genomic_DNA"/>
</dbReference>
<sequence>MGCAAAGSRDKQATRCMRCSAQPATTCAGCCVRLFVWVLAQYFLSSRSCAIALTSRDAVHIFTAIAAQMTFTSAPDCAIVGRTSVKLNFAGATT</sequence>
<gene>
    <name evidence="1" type="ORF">RCOM_1973780</name>
</gene>
<evidence type="ECO:0000313" key="1">
    <source>
        <dbReference type="EMBL" id="EEF21988.1"/>
    </source>
</evidence>